<evidence type="ECO:0000313" key="7">
    <source>
        <dbReference type="Proteomes" id="UP001287286"/>
    </source>
</evidence>
<feature type="signal peptide" evidence="4">
    <location>
        <begin position="1"/>
        <end position="16"/>
    </location>
</feature>
<dbReference type="Proteomes" id="UP001287286">
    <property type="component" value="Unassembled WGS sequence"/>
</dbReference>
<dbReference type="EMBL" id="JAWRVI010000030">
    <property type="protein sequence ID" value="KAK4087630.1"/>
    <property type="molecule type" value="Genomic_DNA"/>
</dbReference>
<evidence type="ECO:0000259" key="5">
    <source>
        <dbReference type="PROSITE" id="PS51387"/>
    </source>
</evidence>
<keyword evidence="2" id="KW-0560">Oxidoreductase</keyword>
<feature type="compositionally biased region" description="Low complexity" evidence="3">
    <location>
        <begin position="853"/>
        <end position="870"/>
    </location>
</feature>
<feature type="chain" id="PRO_5047481762" evidence="4">
    <location>
        <begin position="17"/>
        <end position="919"/>
    </location>
</feature>
<evidence type="ECO:0000256" key="1">
    <source>
        <dbReference type="ARBA" id="ARBA00005466"/>
    </source>
</evidence>
<keyword evidence="7" id="KW-1185">Reference proteome</keyword>
<dbReference type="InterPro" id="IPR050432">
    <property type="entry name" value="FAD-linked_Oxidoreductases_BP"/>
</dbReference>
<dbReference type="InterPro" id="IPR016169">
    <property type="entry name" value="FAD-bd_PCMH_sub2"/>
</dbReference>
<proteinExistence type="inferred from homology"/>
<dbReference type="Pfam" id="PF01565">
    <property type="entry name" value="FAD_binding_4"/>
    <property type="match status" value="1"/>
</dbReference>
<evidence type="ECO:0000256" key="3">
    <source>
        <dbReference type="SAM" id="MobiDB-lite"/>
    </source>
</evidence>
<comment type="similarity">
    <text evidence="1">Belongs to the oxygen-dependent FAD-linked oxidoreductase family.</text>
</comment>
<organism evidence="6 7">
    <name type="scientific">Purpureocillium lilacinum</name>
    <name type="common">Paecilomyces lilacinus</name>
    <dbReference type="NCBI Taxonomy" id="33203"/>
    <lineage>
        <taxon>Eukaryota</taxon>
        <taxon>Fungi</taxon>
        <taxon>Dikarya</taxon>
        <taxon>Ascomycota</taxon>
        <taxon>Pezizomycotina</taxon>
        <taxon>Sordariomycetes</taxon>
        <taxon>Hypocreomycetidae</taxon>
        <taxon>Hypocreales</taxon>
        <taxon>Ophiocordycipitaceae</taxon>
        <taxon>Purpureocillium</taxon>
    </lineage>
</organism>
<sequence>MRIPLLLASLVALSGATRPPNKSCKAHPSNADWPSADDWARLNKALDGRLIKPTPPAAACHPGQPGHDPKRCAEVKKAWETTEFHCGNPVSVLLDQFTNYTCLPDAAYPCTGDGYPAYVINATTARHIKLGVDFARQKNVRLVVKGTGHDYLGRSVAPGALSIWTHNLKDITYHPGKFRLSGSKKEIRGNAITLGAGVQMYEAYAAADKHKQAVVGGHGTTVGIVGYITGAGHSPLGPRYGMAADNVLEMVVVTPGGKIVAVNEDQNRDLFWAMRGGGGSTFGVVVSVTLRTHPTPQVTGAGFIAFTDPKHHTIKDELLAYLSSQVPVLMDKGLSGYVFLSAGMSLPDGTTVPGVPPTFAGAFGTVLVQDAADREAAIMRAFKPLNDTIQERWPGKVNLIVLPKHYNTFWEWHKENHDAGRGGGSTYVASRMLAGDELKGNNTKFMSALKEVFKANERFDIFMVGGKGVANARPRGGSDAVNPAWRKAAVMGMSRVFFPPFNKTAEKDAIKLMNDAFEPMRQLDRRSGSYMNEAFVFENNWQQSFWGDNYPRLLKIKRAVDPANVLWCQTCVGSEGWAQKQDGQLCWWEIEGHGGTSSLLHVRFWSGAGASTIVASMKTSFLALSALAGAALGHTGKHLDDDKPMFFNTEWKVVARQDFALSFGGCHSGCTISLQNGATENSMKDVKVLTEQTSGSTFNVNLESVPAGVCAFKIINNSSRKENYGQKIDFDGPIAPADAPPSPTGIAPEGSLPTRIGNLPIGSLPTGIGKLPIGSLPVGGLPSGLSTVLRPIHHQSTASGIVPAITIPPVTDGKTDPVSHMPGPIFNTTTPSLPANTSEVNVPAVATTSPSDVGEPVPTTGVVPPNTTAVGGTGDLGNATSSVDPSSRLPTTVISSVAGRAASPMALLAGVVVAAVYFL</sequence>
<dbReference type="InterPro" id="IPR012951">
    <property type="entry name" value="BBE"/>
</dbReference>
<feature type="domain" description="FAD-binding PCMH-type" evidence="5">
    <location>
        <begin position="112"/>
        <end position="295"/>
    </location>
</feature>
<dbReference type="Pfam" id="PF08031">
    <property type="entry name" value="BBE"/>
    <property type="match status" value="1"/>
</dbReference>
<dbReference type="InterPro" id="IPR016166">
    <property type="entry name" value="FAD-bd_PCMH"/>
</dbReference>
<dbReference type="PANTHER" id="PTHR13878:SF91">
    <property type="entry name" value="FAD BINDING DOMAIN PROTEIN (AFU_ORTHOLOGUE AFUA_6G12070)-RELATED"/>
    <property type="match status" value="1"/>
</dbReference>
<feature type="compositionally biased region" description="Polar residues" evidence="3">
    <location>
        <begin position="878"/>
        <end position="887"/>
    </location>
</feature>
<dbReference type="PROSITE" id="PS51387">
    <property type="entry name" value="FAD_PCMH"/>
    <property type="match status" value="1"/>
</dbReference>
<protein>
    <submittedName>
        <fullName evidence="6">CAZyme family AA7</fullName>
    </submittedName>
</protein>
<name>A0ABR0BUH1_PURLI</name>
<reference evidence="6 7" key="1">
    <citation type="journal article" date="2024" name="Microbiol. Resour. Announc.">
        <title>Genome annotations for the ascomycete fungi Trichoderma harzianum, Trichoderma aggressivum, and Purpureocillium lilacinum.</title>
        <authorList>
            <person name="Beijen E.P.W."/>
            <person name="Ohm R.A."/>
        </authorList>
    </citation>
    <scope>NUCLEOTIDE SEQUENCE [LARGE SCALE GENOMIC DNA]</scope>
    <source>
        <strain evidence="6 7">CBS 150709</strain>
    </source>
</reference>
<accession>A0ABR0BUH1</accession>
<dbReference type="InterPro" id="IPR006094">
    <property type="entry name" value="Oxid_FAD_bind_N"/>
</dbReference>
<dbReference type="PANTHER" id="PTHR13878">
    <property type="entry name" value="GULONOLACTONE OXIDASE"/>
    <property type="match status" value="1"/>
</dbReference>
<dbReference type="Gene3D" id="3.30.465.10">
    <property type="match status" value="2"/>
</dbReference>
<keyword evidence="4" id="KW-0732">Signal</keyword>
<evidence type="ECO:0000313" key="6">
    <source>
        <dbReference type="EMBL" id="KAK4087630.1"/>
    </source>
</evidence>
<dbReference type="InterPro" id="IPR036318">
    <property type="entry name" value="FAD-bd_PCMH-like_sf"/>
</dbReference>
<comment type="caution">
    <text evidence="6">The sequence shown here is derived from an EMBL/GenBank/DDBJ whole genome shotgun (WGS) entry which is preliminary data.</text>
</comment>
<gene>
    <name evidence="6" type="ORF">Purlil1_7961</name>
</gene>
<evidence type="ECO:0000256" key="2">
    <source>
        <dbReference type="ARBA" id="ARBA00023002"/>
    </source>
</evidence>
<dbReference type="SUPFAM" id="SSF56176">
    <property type="entry name" value="FAD-binding/transporter-associated domain-like"/>
    <property type="match status" value="1"/>
</dbReference>
<feature type="region of interest" description="Disordered" evidence="3">
    <location>
        <begin position="846"/>
        <end position="887"/>
    </location>
</feature>
<evidence type="ECO:0000256" key="4">
    <source>
        <dbReference type="SAM" id="SignalP"/>
    </source>
</evidence>